<evidence type="ECO:0000313" key="2">
    <source>
        <dbReference type="EMBL" id="KAJ8429991.1"/>
    </source>
</evidence>
<evidence type="ECO:0000256" key="1">
    <source>
        <dbReference type="SAM" id="MobiDB-lite"/>
    </source>
</evidence>
<protein>
    <submittedName>
        <fullName evidence="2">Uncharacterized protein</fullName>
    </submittedName>
</protein>
<keyword evidence="3" id="KW-1185">Reference proteome</keyword>
<dbReference type="EMBL" id="JAKOGI010000835">
    <property type="protein sequence ID" value="KAJ8429991.1"/>
    <property type="molecule type" value="Genomic_DNA"/>
</dbReference>
<feature type="region of interest" description="Disordered" evidence="1">
    <location>
        <begin position="34"/>
        <end position="65"/>
    </location>
</feature>
<name>A0A9Q1Q6E2_9CARY</name>
<proteinExistence type="predicted"/>
<sequence>MKAKNCLQLKEKEGGVLLARSAITRTLLIGGRTRVGNLNTTPRSLDRGARPSTSESPLGVAEGYTLSPPDEETWASLSLSSTDNSHASMMSYLNFHRSNARLSSVVKCKGASSDEGLMFPSRTSEGCTSILRRCTVSRKEGKEVVLSHEGLLANTGFVGGSTGREAWARWSLQPLSPSHASTGPQSNFCMAHITQSMVSLRERANSAASSITMA</sequence>
<dbReference type="AlphaFoldDB" id="A0A9Q1Q6E2"/>
<dbReference type="Proteomes" id="UP001153076">
    <property type="component" value="Unassembled WGS sequence"/>
</dbReference>
<evidence type="ECO:0000313" key="3">
    <source>
        <dbReference type="Proteomes" id="UP001153076"/>
    </source>
</evidence>
<organism evidence="2 3">
    <name type="scientific">Carnegiea gigantea</name>
    <dbReference type="NCBI Taxonomy" id="171969"/>
    <lineage>
        <taxon>Eukaryota</taxon>
        <taxon>Viridiplantae</taxon>
        <taxon>Streptophyta</taxon>
        <taxon>Embryophyta</taxon>
        <taxon>Tracheophyta</taxon>
        <taxon>Spermatophyta</taxon>
        <taxon>Magnoliopsida</taxon>
        <taxon>eudicotyledons</taxon>
        <taxon>Gunneridae</taxon>
        <taxon>Pentapetalae</taxon>
        <taxon>Caryophyllales</taxon>
        <taxon>Cactineae</taxon>
        <taxon>Cactaceae</taxon>
        <taxon>Cactoideae</taxon>
        <taxon>Echinocereeae</taxon>
        <taxon>Carnegiea</taxon>
    </lineage>
</organism>
<reference evidence="2" key="1">
    <citation type="submission" date="2022-04" db="EMBL/GenBank/DDBJ databases">
        <title>Carnegiea gigantea Genome sequencing and assembly v2.</title>
        <authorList>
            <person name="Copetti D."/>
            <person name="Sanderson M.J."/>
            <person name="Burquez A."/>
            <person name="Wojciechowski M.F."/>
        </authorList>
    </citation>
    <scope>NUCLEOTIDE SEQUENCE</scope>
    <source>
        <strain evidence="2">SGP5-SGP5p</strain>
        <tissue evidence="2">Aerial part</tissue>
    </source>
</reference>
<gene>
    <name evidence="2" type="ORF">Cgig2_033916</name>
</gene>
<accession>A0A9Q1Q6E2</accession>
<comment type="caution">
    <text evidence="2">The sequence shown here is derived from an EMBL/GenBank/DDBJ whole genome shotgun (WGS) entry which is preliminary data.</text>
</comment>